<dbReference type="InterPro" id="IPR048711">
    <property type="entry name" value="WHD_Rv2258c"/>
</dbReference>
<dbReference type="Pfam" id="PF13847">
    <property type="entry name" value="Methyltransf_31"/>
    <property type="match status" value="1"/>
</dbReference>
<dbReference type="PANTHER" id="PTHR45128:SF2">
    <property type="entry name" value="METHYLTRANSFERASE DOMAIN-CONTAINING PROTEIN"/>
    <property type="match status" value="1"/>
</dbReference>
<keyword evidence="3" id="KW-0489">Methyltransferase</keyword>
<dbReference type="RefSeq" id="WP_203272605.1">
    <property type="nucleotide sequence ID" value="NZ_JAFBID010000026.1"/>
</dbReference>
<accession>A0ABV6Y5U8</accession>
<dbReference type="GO" id="GO:0032259">
    <property type="term" value="P:methylation"/>
    <property type="evidence" value="ECO:0007669"/>
    <property type="project" value="UniProtKB-KW"/>
</dbReference>
<gene>
    <name evidence="3" type="ORF">ACETIH_06780</name>
</gene>
<dbReference type="SUPFAM" id="SSF46785">
    <property type="entry name" value="Winged helix' DNA-binding domain"/>
    <property type="match status" value="1"/>
</dbReference>
<sequence>MMINQQTLDTLVGQLLGELSAGYGGVMVSLGDKLGLYKAMAGGGPLSSHEIARRSGCSERYVREWLNSQVAGGYIAYHPCSATYELTPEQAAVLADDTSPVFLPHAWQVVASMWADEPKTLNAFRTGKGVSWGEHSERLFCGVAAFYRNCYSASLIQEWLPTLSGITTKLEKGARVADVGCGHGHSTVLMAQAYPQSRFWGFDVHEGSIEIARRVAREAGVEERVSFEVAQADEYARHDYDLVCFFDCLHDMGRPIDAVRYARTAMAEDGTVMLIEPFAGDRVEDNINPVGRLYYAASTTLCCAHAISENGTHVLGAQAGPSRLEAVLRSAGFGTVRQAAQTPFNLIIEARL</sequence>
<dbReference type="SUPFAM" id="SSF53335">
    <property type="entry name" value="S-adenosyl-L-methionine-dependent methyltransferases"/>
    <property type="match status" value="1"/>
</dbReference>
<dbReference type="InterPro" id="IPR036390">
    <property type="entry name" value="WH_DNA-bd_sf"/>
</dbReference>
<protein>
    <submittedName>
        <fullName evidence="3">Class I SAM-dependent methyltransferase</fullName>
    </submittedName>
</protein>
<dbReference type="InterPro" id="IPR053173">
    <property type="entry name" value="SAM-binding_MTase"/>
</dbReference>
<dbReference type="PANTHER" id="PTHR45128">
    <property type="entry name" value="METHYLTRANSFERASE TYPE 11"/>
    <property type="match status" value="1"/>
</dbReference>
<evidence type="ECO:0000259" key="2">
    <source>
        <dbReference type="Pfam" id="PF21320"/>
    </source>
</evidence>
<reference evidence="3 4" key="1">
    <citation type="submission" date="2024-09" db="EMBL/GenBank/DDBJ databases">
        <title>Nodulacao em especies de Leguminosae Basais da Amazonia e Caracterizacao dos Rizobios e Bacterias Associadas aos Nodulos.</title>
        <authorList>
            <person name="Jambeiro I.C.A."/>
            <person name="Lopes I.S."/>
            <person name="Aguiar E.R.G.R."/>
            <person name="Santos A.F.J."/>
            <person name="Dos Santos J.M.F."/>
            <person name="Gross E."/>
        </authorList>
    </citation>
    <scope>NUCLEOTIDE SEQUENCE [LARGE SCALE GENOMIC DNA]</scope>
    <source>
        <strain evidence="3 4">BRUESC1165</strain>
    </source>
</reference>
<dbReference type="InterPro" id="IPR025714">
    <property type="entry name" value="Methyltranfer_dom"/>
</dbReference>
<evidence type="ECO:0000313" key="4">
    <source>
        <dbReference type="Proteomes" id="UP001593940"/>
    </source>
</evidence>
<comment type="caution">
    <text evidence="3">The sequence shown here is derived from an EMBL/GenBank/DDBJ whole genome shotgun (WGS) entry which is preliminary data.</text>
</comment>
<organism evidence="3 4">
    <name type="scientific">Microvirga arabica</name>
    <dbReference type="NCBI Taxonomy" id="1128671"/>
    <lineage>
        <taxon>Bacteria</taxon>
        <taxon>Pseudomonadati</taxon>
        <taxon>Pseudomonadota</taxon>
        <taxon>Alphaproteobacteria</taxon>
        <taxon>Hyphomicrobiales</taxon>
        <taxon>Methylobacteriaceae</taxon>
        <taxon>Microvirga</taxon>
    </lineage>
</organism>
<dbReference type="EMBL" id="JBHOMY010000016">
    <property type="protein sequence ID" value="MFC1456430.1"/>
    <property type="molecule type" value="Genomic_DNA"/>
</dbReference>
<keyword evidence="3" id="KW-0808">Transferase</keyword>
<evidence type="ECO:0000259" key="1">
    <source>
        <dbReference type="Pfam" id="PF13847"/>
    </source>
</evidence>
<keyword evidence="4" id="KW-1185">Reference proteome</keyword>
<feature type="domain" description="S-adenosylmethionine-dependent methyltransferase Rv2258c-like winged HTH" evidence="2">
    <location>
        <begin position="25"/>
        <end position="95"/>
    </location>
</feature>
<dbReference type="CDD" id="cd02440">
    <property type="entry name" value="AdoMet_MTases"/>
    <property type="match status" value="1"/>
</dbReference>
<dbReference type="InterPro" id="IPR036388">
    <property type="entry name" value="WH-like_DNA-bd_sf"/>
</dbReference>
<dbReference type="Gene3D" id="3.40.50.150">
    <property type="entry name" value="Vaccinia Virus protein VP39"/>
    <property type="match status" value="1"/>
</dbReference>
<feature type="domain" description="Methyltransferase" evidence="1">
    <location>
        <begin position="171"/>
        <end position="288"/>
    </location>
</feature>
<dbReference type="Proteomes" id="UP001593940">
    <property type="component" value="Unassembled WGS sequence"/>
</dbReference>
<dbReference type="Pfam" id="PF21320">
    <property type="entry name" value="WHD_Rv2258c"/>
    <property type="match status" value="1"/>
</dbReference>
<name>A0ABV6Y5U8_9HYPH</name>
<proteinExistence type="predicted"/>
<dbReference type="GO" id="GO:0008168">
    <property type="term" value="F:methyltransferase activity"/>
    <property type="evidence" value="ECO:0007669"/>
    <property type="project" value="UniProtKB-KW"/>
</dbReference>
<evidence type="ECO:0000313" key="3">
    <source>
        <dbReference type="EMBL" id="MFC1456430.1"/>
    </source>
</evidence>
<dbReference type="Gene3D" id="1.10.10.10">
    <property type="entry name" value="Winged helix-like DNA-binding domain superfamily/Winged helix DNA-binding domain"/>
    <property type="match status" value="1"/>
</dbReference>
<dbReference type="InterPro" id="IPR029063">
    <property type="entry name" value="SAM-dependent_MTases_sf"/>
</dbReference>